<dbReference type="AlphaFoldDB" id="A0A3S0P363"/>
<keyword evidence="2" id="KW-1185">Reference proteome</keyword>
<evidence type="ECO:0000313" key="1">
    <source>
        <dbReference type="EMBL" id="RUL45630.1"/>
    </source>
</evidence>
<reference evidence="1 2" key="1">
    <citation type="submission" date="2018-12" db="EMBL/GenBank/DDBJ databases">
        <title>Lysinibacillus antri sp. nov., isolated from a cave soil.</title>
        <authorList>
            <person name="Narsing Rao M.P."/>
            <person name="Zhang H."/>
            <person name="Dong Z.-Y."/>
            <person name="Niu X.-K."/>
            <person name="Zhang K."/>
            <person name="Fang B.-Z."/>
            <person name="Kang Y.-Q."/>
            <person name="Xiao M."/>
            <person name="Li W.-J."/>
        </authorList>
    </citation>
    <scope>NUCLEOTIDE SEQUENCE [LARGE SCALE GENOMIC DNA]</scope>
    <source>
        <strain evidence="1 2">SYSU K30002</strain>
    </source>
</reference>
<protein>
    <submittedName>
        <fullName evidence="1">Uncharacterized protein</fullName>
    </submittedName>
</protein>
<dbReference type="Proteomes" id="UP000287910">
    <property type="component" value="Unassembled WGS sequence"/>
</dbReference>
<proteinExistence type="predicted"/>
<dbReference type="RefSeq" id="WP_126660855.1">
    <property type="nucleotide sequence ID" value="NZ_RYYR01000057.1"/>
</dbReference>
<organism evidence="1 2">
    <name type="scientific">Lysinibacillus antri</name>
    <dbReference type="NCBI Taxonomy" id="2498145"/>
    <lineage>
        <taxon>Bacteria</taxon>
        <taxon>Bacillati</taxon>
        <taxon>Bacillota</taxon>
        <taxon>Bacilli</taxon>
        <taxon>Bacillales</taxon>
        <taxon>Bacillaceae</taxon>
        <taxon>Lysinibacillus</taxon>
    </lineage>
</organism>
<accession>A0A3S0P363</accession>
<dbReference type="EMBL" id="RYYR01000057">
    <property type="protein sequence ID" value="RUL45630.1"/>
    <property type="molecule type" value="Genomic_DNA"/>
</dbReference>
<gene>
    <name evidence="1" type="ORF">EK386_19565</name>
</gene>
<sequence>MPTNKVSIVPVKLESTPTASTTAGRSPVKPICIIQANQLKVSFYPGVKNYVIETIMKELCNHDS</sequence>
<name>A0A3S0P363_9BACI</name>
<evidence type="ECO:0000313" key="2">
    <source>
        <dbReference type="Proteomes" id="UP000287910"/>
    </source>
</evidence>
<comment type="caution">
    <text evidence="1">The sequence shown here is derived from an EMBL/GenBank/DDBJ whole genome shotgun (WGS) entry which is preliminary data.</text>
</comment>